<sequence>MVNSDVSGSTDVASQTELEAESMGGLNQNENGKSAKAINNSTLDSSTGHNPTAAEKGLVHFLSVDVPLLGIIAVRGIEACGNVWTVCWTIFRFDNFLAKQEGFLDSVQRIWRNNVHGTSMFAMVYTKAVTIEASMLHQRAKLQWMKHGDQNSKLFYMKIKARRAKQRIYHIKTPNGESLTDISAITGEFVDAFHTLLGGERRNRTVNIAFLQYNVRHTLTPTEADMLSAPVTGAEIKEALFDIAEDSAPGPDGYTSAFSKLH</sequence>
<feature type="non-terminal residue" evidence="2">
    <location>
        <position position="262"/>
    </location>
</feature>
<accession>A0AAW2IN55</accession>
<feature type="compositionally biased region" description="Polar residues" evidence="1">
    <location>
        <begin position="25"/>
        <end position="49"/>
    </location>
</feature>
<gene>
    <name evidence="2" type="ORF">Sradi_7234800</name>
</gene>
<feature type="region of interest" description="Disordered" evidence="1">
    <location>
        <begin position="1"/>
        <end position="49"/>
    </location>
</feature>
<protein>
    <submittedName>
        <fullName evidence="2">Uncharacterized protein</fullName>
    </submittedName>
</protein>
<dbReference type="AlphaFoldDB" id="A0AAW2IN55"/>
<name>A0AAW2IN55_SESRA</name>
<reference evidence="2" key="1">
    <citation type="submission" date="2020-06" db="EMBL/GenBank/DDBJ databases">
        <authorList>
            <person name="Li T."/>
            <person name="Hu X."/>
            <person name="Zhang T."/>
            <person name="Song X."/>
            <person name="Zhang H."/>
            <person name="Dai N."/>
            <person name="Sheng W."/>
            <person name="Hou X."/>
            <person name="Wei L."/>
        </authorList>
    </citation>
    <scope>NUCLEOTIDE SEQUENCE</scope>
    <source>
        <strain evidence="2">G02</strain>
        <tissue evidence="2">Leaf</tissue>
    </source>
</reference>
<reference evidence="2" key="2">
    <citation type="journal article" date="2024" name="Plant">
        <title>Genomic evolution and insights into agronomic trait innovations of Sesamum species.</title>
        <authorList>
            <person name="Miao H."/>
            <person name="Wang L."/>
            <person name="Qu L."/>
            <person name="Liu H."/>
            <person name="Sun Y."/>
            <person name="Le M."/>
            <person name="Wang Q."/>
            <person name="Wei S."/>
            <person name="Zheng Y."/>
            <person name="Lin W."/>
            <person name="Duan Y."/>
            <person name="Cao H."/>
            <person name="Xiong S."/>
            <person name="Wang X."/>
            <person name="Wei L."/>
            <person name="Li C."/>
            <person name="Ma Q."/>
            <person name="Ju M."/>
            <person name="Zhao R."/>
            <person name="Li G."/>
            <person name="Mu C."/>
            <person name="Tian Q."/>
            <person name="Mei H."/>
            <person name="Zhang T."/>
            <person name="Gao T."/>
            <person name="Zhang H."/>
        </authorList>
    </citation>
    <scope>NUCLEOTIDE SEQUENCE</scope>
    <source>
        <strain evidence="2">G02</strain>
    </source>
</reference>
<comment type="caution">
    <text evidence="2">The sequence shown here is derived from an EMBL/GenBank/DDBJ whole genome shotgun (WGS) entry which is preliminary data.</text>
</comment>
<evidence type="ECO:0000256" key="1">
    <source>
        <dbReference type="SAM" id="MobiDB-lite"/>
    </source>
</evidence>
<feature type="compositionally biased region" description="Polar residues" evidence="1">
    <location>
        <begin position="1"/>
        <end position="17"/>
    </location>
</feature>
<dbReference type="EMBL" id="JACGWJ010001303">
    <property type="protein sequence ID" value="KAL0283267.1"/>
    <property type="molecule type" value="Genomic_DNA"/>
</dbReference>
<organism evidence="2">
    <name type="scientific">Sesamum radiatum</name>
    <name type="common">Black benniseed</name>
    <dbReference type="NCBI Taxonomy" id="300843"/>
    <lineage>
        <taxon>Eukaryota</taxon>
        <taxon>Viridiplantae</taxon>
        <taxon>Streptophyta</taxon>
        <taxon>Embryophyta</taxon>
        <taxon>Tracheophyta</taxon>
        <taxon>Spermatophyta</taxon>
        <taxon>Magnoliopsida</taxon>
        <taxon>eudicotyledons</taxon>
        <taxon>Gunneridae</taxon>
        <taxon>Pentapetalae</taxon>
        <taxon>asterids</taxon>
        <taxon>lamiids</taxon>
        <taxon>Lamiales</taxon>
        <taxon>Pedaliaceae</taxon>
        <taxon>Sesamum</taxon>
    </lineage>
</organism>
<proteinExistence type="predicted"/>
<evidence type="ECO:0000313" key="2">
    <source>
        <dbReference type="EMBL" id="KAL0283267.1"/>
    </source>
</evidence>